<reference evidence="1 2" key="1">
    <citation type="submission" date="2017-01" db="EMBL/GenBank/DDBJ databases">
        <authorList>
            <person name="Mah S.A."/>
            <person name="Swanson W.J."/>
            <person name="Moy G.W."/>
            <person name="Vacquier V.D."/>
        </authorList>
    </citation>
    <scope>NUCLEOTIDE SEQUENCE [LARGE SCALE GENOMIC DNA]</scope>
    <source>
        <strain evidence="1 2">GSMNP</strain>
    </source>
</reference>
<name>A0A1R1YA12_9FUNG</name>
<evidence type="ECO:0000313" key="1">
    <source>
        <dbReference type="EMBL" id="OMJ23723.1"/>
    </source>
</evidence>
<gene>
    <name evidence="1" type="ORF">AYI70_g2069</name>
</gene>
<comment type="caution">
    <text evidence="1">The sequence shown here is derived from an EMBL/GenBank/DDBJ whole genome shotgun (WGS) entry which is preliminary data.</text>
</comment>
<keyword evidence="2" id="KW-1185">Reference proteome</keyword>
<organism evidence="1 2">
    <name type="scientific">Smittium culicis</name>
    <dbReference type="NCBI Taxonomy" id="133412"/>
    <lineage>
        <taxon>Eukaryota</taxon>
        <taxon>Fungi</taxon>
        <taxon>Fungi incertae sedis</taxon>
        <taxon>Zoopagomycota</taxon>
        <taxon>Kickxellomycotina</taxon>
        <taxon>Harpellomycetes</taxon>
        <taxon>Harpellales</taxon>
        <taxon>Legeriomycetaceae</taxon>
        <taxon>Smittium</taxon>
    </lineage>
</organism>
<dbReference type="AlphaFoldDB" id="A0A1R1YA12"/>
<sequence>MGLFKFISTSNGLISPSANTNPSAASSSFLYISKLKHTISASISHGWILYPCQHSVDSSRTGRWYDPSLFLKYTYGQQYLLYPVNKNVTFCAHPNPTTRPILLVLHLPLPALATVHQAAPTPTLSISSMIHIHTNCHLFQTFYLHLQMPKALASQNIYIHAQIKYN</sequence>
<protein>
    <submittedName>
        <fullName evidence="1">Uncharacterized protein</fullName>
    </submittedName>
</protein>
<proteinExistence type="predicted"/>
<accession>A0A1R1YA12</accession>
<dbReference type="Proteomes" id="UP000187283">
    <property type="component" value="Unassembled WGS sequence"/>
</dbReference>
<dbReference type="EMBL" id="LSSN01000483">
    <property type="protein sequence ID" value="OMJ23723.1"/>
    <property type="molecule type" value="Genomic_DNA"/>
</dbReference>
<evidence type="ECO:0000313" key="2">
    <source>
        <dbReference type="Proteomes" id="UP000187283"/>
    </source>
</evidence>